<dbReference type="CDD" id="cd17321">
    <property type="entry name" value="MFS_MMR_MDR_like"/>
    <property type="match status" value="1"/>
</dbReference>
<dbReference type="InterPro" id="IPR020846">
    <property type="entry name" value="MFS_dom"/>
</dbReference>
<dbReference type="AlphaFoldDB" id="A0A5A7NQK0"/>
<evidence type="ECO:0000313" key="9">
    <source>
        <dbReference type="EMBL" id="GER23214.1"/>
    </source>
</evidence>
<reference evidence="9 10" key="1">
    <citation type="submission" date="2019-09" db="EMBL/GenBank/DDBJ databases">
        <title>Arthrobacter zafarii sp. nov., a moderately thermotolerant and halotolerant actinobacterium isolated from Cholistan desert soil of Pakistan.</title>
        <authorList>
            <person name="Amin A."/>
            <person name="Ahmed I."/>
            <person name="Khalid N."/>
            <person name="Schumann P."/>
            <person name="Busse H.J."/>
            <person name="Khan I.U."/>
            <person name="Li S."/>
            <person name="Li W.J."/>
        </authorList>
    </citation>
    <scope>NUCLEOTIDE SEQUENCE [LARGE SCALE GENOMIC DNA]</scope>
    <source>
        <strain evidence="9 10">NCCP-1664</strain>
    </source>
</reference>
<feature type="transmembrane region" description="Helical" evidence="7">
    <location>
        <begin position="341"/>
        <end position="360"/>
    </location>
</feature>
<evidence type="ECO:0000256" key="3">
    <source>
        <dbReference type="ARBA" id="ARBA00022475"/>
    </source>
</evidence>
<dbReference type="GO" id="GO:0022857">
    <property type="term" value="F:transmembrane transporter activity"/>
    <property type="evidence" value="ECO:0007669"/>
    <property type="project" value="InterPro"/>
</dbReference>
<dbReference type="Pfam" id="PF07690">
    <property type="entry name" value="MFS_1"/>
    <property type="match status" value="1"/>
</dbReference>
<name>A0A5A7NQK0_9MICC</name>
<evidence type="ECO:0000256" key="7">
    <source>
        <dbReference type="SAM" id="Phobius"/>
    </source>
</evidence>
<feature type="transmembrane region" description="Helical" evidence="7">
    <location>
        <begin position="275"/>
        <end position="295"/>
    </location>
</feature>
<keyword evidence="4 7" id="KW-0812">Transmembrane</keyword>
<proteinExistence type="predicted"/>
<feature type="transmembrane region" description="Helical" evidence="7">
    <location>
        <begin position="315"/>
        <end position="334"/>
    </location>
</feature>
<feature type="transmembrane region" description="Helical" evidence="7">
    <location>
        <begin position="21"/>
        <end position="47"/>
    </location>
</feature>
<evidence type="ECO:0000313" key="10">
    <source>
        <dbReference type="Proteomes" id="UP000325307"/>
    </source>
</evidence>
<evidence type="ECO:0000256" key="1">
    <source>
        <dbReference type="ARBA" id="ARBA00004651"/>
    </source>
</evidence>
<feature type="transmembrane region" description="Helical" evidence="7">
    <location>
        <begin position="147"/>
        <end position="167"/>
    </location>
</feature>
<feature type="domain" description="Major facilitator superfamily (MFS) profile" evidence="8">
    <location>
        <begin position="23"/>
        <end position="511"/>
    </location>
</feature>
<gene>
    <name evidence="9" type="ORF">NCCP1664_17100</name>
</gene>
<evidence type="ECO:0000256" key="2">
    <source>
        <dbReference type="ARBA" id="ARBA00022448"/>
    </source>
</evidence>
<dbReference type="RefSeq" id="WP_149956814.1">
    <property type="nucleotide sequence ID" value="NZ_BKDJ01000007.1"/>
</dbReference>
<keyword evidence="3" id="KW-1003">Cell membrane</keyword>
<dbReference type="PANTHER" id="PTHR42718:SF47">
    <property type="entry name" value="METHYL VIOLOGEN RESISTANCE PROTEIN SMVA"/>
    <property type="match status" value="1"/>
</dbReference>
<feature type="transmembrane region" description="Helical" evidence="7">
    <location>
        <begin position="238"/>
        <end position="255"/>
    </location>
</feature>
<dbReference type="SUPFAM" id="SSF103473">
    <property type="entry name" value="MFS general substrate transporter"/>
    <property type="match status" value="1"/>
</dbReference>
<keyword evidence="10" id="KW-1185">Reference proteome</keyword>
<dbReference type="PROSITE" id="PS50850">
    <property type="entry name" value="MFS"/>
    <property type="match status" value="1"/>
</dbReference>
<dbReference type="InterPro" id="IPR006311">
    <property type="entry name" value="TAT_signal"/>
</dbReference>
<evidence type="ECO:0000259" key="8">
    <source>
        <dbReference type="PROSITE" id="PS50850"/>
    </source>
</evidence>
<dbReference type="InterPro" id="IPR036259">
    <property type="entry name" value="MFS_trans_sf"/>
</dbReference>
<feature type="transmembrane region" description="Helical" evidence="7">
    <location>
        <begin position="173"/>
        <end position="193"/>
    </location>
</feature>
<feature type="transmembrane region" description="Helical" evidence="7">
    <location>
        <begin position="89"/>
        <end position="108"/>
    </location>
</feature>
<dbReference type="Gene3D" id="1.20.1250.20">
    <property type="entry name" value="MFS general substrate transporter like domains"/>
    <property type="match status" value="1"/>
</dbReference>
<evidence type="ECO:0000256" key="4">
    <source>
        <dbReference type="ARBA" id="ARBA00022692"/>
    </source>
</evidence>
<evidence type="ECO:0000256" key="6">
    <source>
        <dbReference type="ARBA" id="ARBA00023136"/>
    </source>
</evidence>
<dbReference type="PANTHER" id="PTHR42718">
    <property type="entry name" value="MAJOR FACILITATOR SUPERFAMILY MULTIDRUG TRANSPORTER MFSC"/>
    <property type="match status" value="1"/>
</dbReference>
<keyword evidence="2" id="KW-0813">Transport</keyword>
<feature type="transmembrane region" description="Helical" evidence="7">
    <location>
        <begin position="59"/>
        <end position="77"/>
    </location>
</feature>
<feature type="transmembrane region" description="Helical" evidence="7">
    <location>
        <begin position="366"/>
        <end position="383"/>
    </location>
</feature>
<dbReference type="PROSITE" id="PS51318">
    <property type="entry name" value="TAT"/>
    <property type="match status" value="1"/>
</dbReference>
<organism evidence="9 10">
    <name type="scientific">Zafaria cholistanensis</name>
    <dbReference type="NCBI Taxonomy" id="1682741"/>
    <lineage>
        <taxon>Bacteria</taxon>
        <taxon>Bacillati</taxon>
        <taxon>Actinomycetota</taxon>
        <taxon>Actinomycetes</taxon>
        <taxon>Micrococcales</taxon>
        <taxon>Micrococcaceae</taxon>
        <taxon>Zafaria</taxon>
    </lineage>
</organism>
<accession>A0A5A7NQK0</accession>
<dbReference type="GO" id="GO:0005886">
    <property type="term" value="C:plasma membrane"/>
    <property type="evidence" value="ECO:0007669"/>
    <property type="project" value="UniProtKB-SubCell"/>
</dbReference>
<feature type="transmembrane region" description="Helical" evidence="7">
    <location>
        <begin position="114"/>
        <end position="135"/>
    </location>
</feature>
<dbReference type="OrthoDB" id="9781469at2"/>
<comment type="caution">
    <text evidence="9">The sequence shown here is derived from an EMBL/GenBank/DDBJ whole genome shotgun (WGS) entry which is preliminary data.</text>
</comment>
<dbReference type="InterPro" id="IPR011701">
    <property type="entry name" value="MFS"/>
</dbReference>
<feature type="transmembrane region" description="Helical" evidence="7">
    <location>
        <begin position="484"/>
        <end position="504"/>
    </location>
</feature>
<feature type="transmembrane region" description="Helical" evidence="7">
    <location>
        <begin position="214"/>
        <end position="232"/>
    </location>
</feature>
<keyword evidence="6 7" id="KW-0472">Membrane</keyword>
<dbReference type="Proteomes" id="UP000325307">
    <property type="component" value="Unassembled WGS sequence"/>
</dbReference>
<dbReference type="EMBL" id="BKDJ01000007">
    <property type="protein sequence ID" value="GER23214.1"/>
    <property type="molecule type" value="Genomic_DNA"/>
</dbReference>
<comment type="subcellular location">
    <subcellularLocation>
        <location evidence="1">Cell membrane</location>
        <topology evidence="1">Multi-pass membrane protein</topology>
    </subcellularLocation>
</comment>
<evidence type="ECO:0000256" key="5">
    <source>
        <dbReference type="ARBA" id="ARBA00022989"/>
    </source>
</evidence>
<protein>
    <submittedName>
        <fullName evidence="9">MFS transporter</fullName>
    </submittedName>
</protein>
<sequence>MPAPLVQPPLQTHTQPAARRWAALAVLLLPVLLVSVDNTVLSFAVPALSAALGPTGTQLLWIIDIYPLVLAGLLVPMGSLGDRIGRRRLLLIGATGFAAISAAAAFAPSAAALIGARALLGVFGSMLMPATLSLIRNIFTDTAERRTAIAIWAAAFSGGAALGPIVGGVLLEHFWWGAVFLLAVPVLIPLLVLGPAFVPESRDPHPGPVDPGSILLSIGTLLPLVYGIKAMTTADGRLAGAASLALGLGLGALFVRRQLRRDHPMLDMRLLRNPVFSGALLVNLFGVFALVGFIYFLSQHLQLVAGKSPVEAGALMLPGLALTVLGGFASVPAVRRFGPAAVVLAGLALSATAYTVVLVWGREGSLAAIMAAFAVLGAGVGLAETVSNDLALAAAPAAKAGAAAAVSETAYEVGAVLGTAVLGSILNASYARGLHLPAGLDPGQAEAARQTLGGAVEVAAQLPPDQAGAARALLASAAHSFDSGVAITSAVAVALTLAAAIVAFRTLRRHPGP</sequence>
<keyword evidence="5 7" id="KW-1133">Transmembrane helix</keyword>